<comment type="caution">
    <text evidence="1">The sequence shown here is derived from an EMBL/GenBank/DDBJ whole genome shotgun (WGS) entry which is preliminary data.</text>
</comment>
<keyword evidence="2" id="KW-1185">Reference proteome</keyword>
<evidence type="ECO:0000313" key="1">
    <source>
        <dbReference type="EMBL" id="KRX35694.1"/>
    </source>
</evidence>
<organism evidence="1 2">
    <name type="scientific">Trichinella murrelli</name>
    <dbReference type="NCBI Taxonomy" id="144512"/>
    <lineage>
        <taxon>Eukaryota</taxon>
        <taxon>Metazoa</taxon>
        <taxon>Ecdysozoa</taxon>
        <taxon>Nematoda</taxon>
        <taxon>Enoplea</taxon>
        <taxon>Dorylaimia</taxon>
        <taxon>Trichinellida</taxon>
        <taxon>Trichinellidae</taxon>
        <taxon>Trichinella</taxon>
    </lineage>
</organism>
<dbReference type="Proteomes" id="UP000055048">
    <property type="component" value="Unassembled WGS sequence"/>
</dbReference>
<reference evidence="1 2" key="1">
    <citation type="submission" date="2015-01" db="EMBL/GenBank/DDBJ databases">
        <title>Evolution of Trichinella species and genotypes.</title>
        <authorList>
            <person name="Korhonen P.K."/>
            <person name="Edoardo P."/>
            <person name="Giuseppe L.R."/>
            <person name="Gasser R.B."/>
        </authorList>
    </citation>
    <scope>NUCLEOTIDE SEQUENCE [LARGE SCALE GENOMIC DNA]</scope>
    <source>
        <strain evidence="1">ISS417</strain>
    </source>
</reference>
<dbReference type="EMBL" id="JYDJ01000418">
    <property type="protein sequence ID" value="KRX35694.1"/>
    <property type="molecule type" value="Genomic_DNA"/>
</dbReference>
<proteinExistence type="predicted"/>
<protein>
    <submittedName>
        <fullName evidence="1">Uncharacterized protein</fullName>
    </submittedName>
</protein>
<name>A0A0V0T9H8_9BILA</name>
<dbReference type="AlphaFoldDB" id="A0A0V0T9H8"/>
<sequence length="75" mass="8427">MSTSSDCRDHKSQGLGHIAICHLVAVVNCRNKYRLDTAALNVPKWHAWPDGRCFSIMELLIADYPYQANASACYQ</sequence>
<accession>A0A0V0T9H8</accession>
<evidence type="ECO:0000313" key="2">
    <source>
        <dbReference type="Proteomes" id="UP000055048"/>
    </source>
</evidence>
<gene>
    <name evidence="1" type="ORF">T05_4088</name>
</gene>